<gene>
    <name evidence="1" type="ordered locus">BC1002_4427</name>
</gene>
<dbReference type="KEGG" id="bge:BC1002_4427"/>
<dbReference type="HOGENOM" id="CLU_3363879_0_0_4"/>
<reference evidence="1 2" key="2">
    <citation type="journal article" date="2012" name="J. Bacteriol.">
        <title>Genome Sequences of Burkholderia sp. Strains CCGE1002 and H160, Isolated from Legume Nodules in Mexico and Brazil.</title>
        <authorList>
            <person name="Ormeno-Orrillo E."/>
            <person name="Rogel M.A."/>
            <person name="Chueire L.M."/>
            <person name="Tiedje J.M."/>
            <person name="Martinez-Romero E."/>
            <person name="Hungria M."/>
        </authorList>
    </citation>
    <scope>NUCLEOTIDE SEQUENCE [LARGE SCALE GENOMIC DNA]</scope>
    <source>
        <strain evidence="1 2">CCGE1002</strain>
    </source>
</reference>
<proteinExistence type="predicted"/>
<dbReference type="Proteomes" id="UP000002190">
    <property type="component" value="Chromosome 2"/>
</dbReference>
<protein>
    <submittedName>
        <fullName evidence="1">Uncharacterized protein</fullName>
    </submittedName>
</protein>
<organism evidence="1 2">
    <name type="scientific">Paraburkholderia atlantica</name>
    <dbReference type="NCBI Taxonomy" id="2654982"/>
    <lineage>
        <taxon>Bacteria</taxon>
        <taxon>Pseudomonadati</taxon>
        <taxon>Pseudomonadota</taxon>
        <taxon>Betaproteobacteria</taxon>
        <taxon>Burkholderiales</taxon>
        <taxon>Burkholderiaceae</taxon>
        <taxon>Paraburkholderia</taxon>
    </lineage>
</organism>
<evidence type="ECO:0000313" key="2">
    <source>
        <dbReference type="Proteomes" id="UP000002190"/>
    </source>
</evidence>
<accession>D5WIW1</accession>
<dbReference type="AlphaFoldDB" id="D5WIW1"/>
<reference evidence="2" key="1">
    <citation type="submission" date="2010-04" db="EMBL/GenBank/DDBJ databases">
        <title>Complete sequence of chromosome 2 of Burkholderia sp. CCGE1002.</title>
        <authorList>
            <consortium name="US DOE Joint Genome Institute"/>
            <person name="Lucas S."/>
            <person name="Copeland A."/>
            <person name="Lapidus A."/>
            <person name="Cheng J.-F."/>
            <person name="Bruce D."/>
            <person name="Goodwin L."/>
            <person name="Pitluck S."/>
            <person name="Chertkov O."/>
            <person name="Detter J.C."/>
            <person name="Han C."/>
            <person name="Tapia R."/>
            <person name="Land M."/>
            <person name="Hauser L."/>
            <person name="Kyrpides N."/>
            <person name="Ovchinnikova G."/>
            <person name="Martinez-Romero E."/>
            <person name="Hernandez M.A.R."/>
            <person name="Tiedje J.M."/>
            <person name="Woyke T."/>
        </authorList>
    </citation>
    <scope>NUCLEOTIDE SEQUENCE [LARGE SCALE GENOMIC DNA]</scope>
    <source>
        <strain evidence="2">CCGE1002</strain>
    </source>
</reference>
<sequence length="35" mass="4062">MNEFARLHANHVIRMSLSVQISDFKLTSFCHPDDT</sequence>
<dbReference type="EMBL" id="CP002014">
    <property type="protein sequence ID" value="ADG18406.1"/>
    <property type="molecule type" value="Genomic_DNA"/>
</dbReference>
<name>D5WIW1_PARAM</name>
<evidence type="ECO:0000313" key="1">
    <source>
        <dbReference type="EMBL" id="ADG18406.1"/>
    </source>
</evidence>